<reference evidence="1 2" key="1">
    <citation type="submission" date="2019-12" db="EMBL/GenBank/DDBJ databases">
        <title>Genomic-based taxomic classification of the family Erythrobacteraceae.</title>
        <authorList>
            <person name="Xu L."/>
        </authorList>
    </citation>
    <scope>NUCLEOTIDE SEQUENCE [LARGE SCALE GENOMIC DNA]</scope>
    <source>
        <strain evidence="1 2">LMG 29519</strain>
    </source>
</reference>
<protein>
    <submittedName>
        <fullName evidence="1">Tetratricopeptide repeat protein</fullName>
    </submittedName>
</protein>
<dbReference type="RefSeq" id="WP_160615807.1">
    <property type="nucleotide sequence ID" value="NZ_WTYR01000001.1"/>
</dbReference>
<dbReference type="InterPro" id="IPR011990">
    <property type="entry name" value="TPR-like_helical_dom_sf"/>
</dbReference>
<organism evidence="1 2">
    <name type="scientific">Alteriqipengyuania halimionae</name>
    <dbReference type="NCBI Taxonomy" id="1926630"/>
    <lineage>
        <taxon>Bacteria</taxon>
        <taxon>Pseudomonadati</taxon>
        <taxon>Pseudomonadota</taxon>
        <taxon>Alphaproteobacteria</taxon>
        <taxon>Sphingomonadales</taxon>
        <taxon>Erythrobacteraceae</taxon>
        <taxon>Alteriqipengyuania</taxon>
    </lineage>
</organism>
<dbReference type="Pfam" id="PF13432">
    <property type="entry name" value="TPR_16"/>
    <property type="match status" value="1"/>
</dbReference>
<dbReference type="OrthoDB" id="7390129at2"/>
<keyword evidence="2" id="KW-1185">Reference proteome</keyword>
<evidence type="ECO:0000313" key="2">
    <source>
        <dbReference type="Proteomes" id="UP000429229"/>
    </source>
</evidence>
<gene>
    <name evidence="1" type="ORF">GRI68_03175</name>
</gene>
<dbReference type="EMBL" id="WTYR01000001">
    <property type="protein sequence ID" value="MXP09177.1"/>
    <property type="molecule type" value="Genomic_DNA"/>
</dbReference>
<comment type="caution">
    <text evidence="1">The sequence shown here is derived from an EMBL/GenBank/DDBJ whole genome shotgun (WGS) entry which is preliminary data.</text>
</comment>
<evidence type="ECO:0000313" key="1">
    <source>
        <dbReference type="EMBL" id="MXP09177.1"/>
    </source>
</evidence>
<dbReference type="SUPFAM" id="SSF48452">
    <property type="entry name" value="TPR-like"/>
    <property type="match status" value="1"/>
</dbReference>
<sequence length="220" mass="23537">MMAWIPILLFVAVVLVAMVWLFKLPRGAWEAVAAALMLGLAGYAVQSSPGQAGAPGQRNAAGGFDGAALIEVRRQFDGSPVSKNSTIVTADGLVRSGRFDYAAALLNGYLDKNPDDSEAWTALGNAILAQAEGNLTEAAIEAYRRGAVADETDPAPYFFLGLGWLNSGDFERTAALWQLSYERTEEGTPVHEEMGARLSLLAAMIARAKQMRELSPSETQ</sequence>
<dbReference type="AlphaFoldDB" id="A0A6I4U4L9"/>
<dbReference type="Gene3D" id="1.25.40.10">
    <property type="entry name" value="Tetratricopeptide repeat domain"/>
    <property type="match status" value="1"/>
</dbReference>
<proteinExistence type="predicted"/>
<accession>A0A6I4U4L9</accession>
<name>A0A6I4U4L9_9SPHN</name>
<dbReference type="Proteomes" id="UP000429229">
    <property type="component" value="Unassembled WGS sequence"/>
</dbReference>